<dbReference type="Pfam" id="PF14529">
    <property type="entry name" value="Exo_endo_phos_2"/>
    <property type="match status" value="1"/>
</dbReference>
<reference evidence="3 4" key="1">
    <citation type="submission" date="2015-04" db="EMBL/GenBank/DDBJ databases">
        <title>Lasius niger genome sequencing.</title>
        <authorList>
            <person name="Konorov E.A."/>
            <person name="Nikitin M.A."/>
            <person name="Kirill M.V."/>
            <person name="Chang P."/>
        </authorList>
    </citation>
    <scope>NUCLEOTIDE SEQUENCE [LARGE SCALE GENOMIC DNA]</scope>
    <source>
        <tissue evidence="3">Whole</tissue>
    </source>
</reference>
<evidence type="ECO:0000259" key="2">
    <source>
        <dbReference type="Pfam" id="PF14529"/>
    </source>
</evidence>
<dbReference type="PANTHER" id="PTHR33395">
    <property type="entry name" value="TRANSCRIPTASE, PUTATIVE-RELATED-RELATED"/>
    <property type="match status" value="1"/>
</dbReference>
<evidence type="ECO:0000313" key="4">
    <source>
        <dbReference type="Proteomes" id="UP000036403"/>
    </source>
</evidence>
<dbReference type="PaxDb" id="67767-A0A0J7KYA2"/>
<dbReference type="OrthoDB" id="6779904at2759"/>
<feature type="domain" description="Endonuclease/exonuclease/phosphatase" evidence="2">
    <location>
        <begin position="335"/>
        <end position="437"/>
    </location>
</feature>
<accession>A0A0J7KYA2</accession>
<feature type="region of interest" description="Disordered" evidence="1">
    <location>
        <begin position="1"/>
        <end position="23"/>
    </location>
</feature>
<comment type="caution">
    <text evidence="3">The sequence shown here is derived from an EMBL/GenBank/DDBJ whole genome shotgun (WGS) entry which is preliminary data.</text>
</comment>
<organism evidence="3 4">
    <name type="scientific">Lasius niger</name>
    <name type="common">Black garden ant</name>
    <dbReference type="NCBI Taxonomy" id="67767"/>
    <lineage>
        <taxon>Eukaryota</taxon>
        <taxon>Metazoa</taxon>
        <taxon>Ecdysozoa</taxon>
        <taxon>Arthropoda</taxon>
        <taxon>Hexapoda</taxon>
        <taxon>Insecta</taxon>
        <taxon>Pterygota</taxon>
        <taxon>Neoptera</taxon>
        <taxon>Endopterygota</taxon>
        <taxon>Hymenoptera</taxon>
        <taxon>Apocrita</taxon>
        <taxon>Aculeata</taxon>
        <taxon>Formicoidea</taxon>
        <taxon>Formicidae</taxon>
        <taxon>Formicinae</taxon>
        <taxon>Lasius</taxon>
        <taxon>Lasius</taxon>
    </lineage>
</organism>
<dbReference type="EMBL" id="LBMM01002080">
    <property type="protein sequence ID" value="KMQ95301.1"/>
    <property type="molecule type" value="Genomic_DNA"/>
</dbReference>
<dbReference type="GO" id="GO:0003824">
    <property type="term" value="F:catalytic activity"/>
    <property type="evidence" value="ECO:0007669"/>
    <property type="project" value="InterPro"/>
</dbReference>
<name>A0A0J7KYA2_LASNI</name>
<protein>
    <recommendedName>
        <fullName evidence="2">Endonuclease/exonuclease/phosphatase domain-containing protein</fullName>
    </recommendedName>
</protein>
<feature type="compositionally biased region" description="Basic and acidic residues" evidence="1">
    <location>
        <begin position="1"/>
        <end position="22"/>
    </location>
</feature>
<evidence type="ECO:0000313" key="3">
    <source>
        <dbReference type="EMBL" id="KMQ95301.1"/>
    </source>
</evidence>
<sequence length="609" mass="69695">MLNKPKDNINKVSSEEGGHETGSDMVNKIDALYKMITEIKNDLVGKKLIKNIIKETIKEEIDRVRQEILSWKETELELYISRIVRKEVQKIADGLPNLNSIQPEARKKKLYSEAASKDQETVIIIKPKEEDAGSSEVTKLEIKNKIDVSKLGVGITKMKKATRGAVVVGCENKTQAERLKEKATKDLGEKYVIQTPKKKNLKIKIYDVDSEDSENEQEFWKKIEEQNGFKKNSVIGKILHKSSRKGAKRTMIIAEVNDEAHERMIEEGKVNIDHEVQIDGYVCVRGDSESSRTGGVLLFIDNNIRFELVATESCVKNWWSILVKINERDFKGLLMLIYHSPSGSDSEFIDFLEGVCNNELLNGNIIIMGDFNMDMKVNNYGQDRLIRVMNSVGLKQLVREPTRITNYSETIIDLIFTNMNVEVNVCHEPKITDHSMVEVYWNVNSVRNEDSKILCRNYKRMDADEFMRLIVSSFDNIDTDEVSNVNTLADLAINEIVKCLDSVAPRREIKIHNNRRGKQWFSEEIRQILKKRDEAYKVARIKNKSGTEEGINVEIMKLIVKAAGEKLCHILNRSLEEGIFPDKWKESTVVPIPKETDISGSIEYSRSAY</sequence>
<proteinExistence type="predicted"/>
<dbReference type="InterPro" id="IPR036691">
    <property type="entry name" value="Endo/exonu/phosph_ase_sf"/>
</dbReference>
<dbReference type="GO" id="GO:0031012">
    <property type="term" value="C:extracellular matrix"/>
    <property type="evidence" value="ECO:0007669"/>
    <property type="project" value="TreeGrafter"/>
</dbReference>
<dbReference type="AlphaFoldDB" id="A0A0J7KYA2"/>
<dbReference type="GO" id="GO:0007508">
    <property type="term" value="P:larval heart development"/>
    <property type="evidence" value="ECO:0007669"/>
    <property type="project" value="TreeGrafter"/>
</dbReference>
<gene>
    <name evidence="3" type="ORF">RF55_4490</name>
</gene>
<dbReference type="Gene3D" id="3.60.10.10">
    <property type="entry name" value="Endonuclease/exonuclease/phosphatase"/>
    <property type="match status" value="1"/>
</dbReference>
<dbReference type="Proteomes" id="UP000036403">
    <property type="component" value="Unassembled WGS sequence"/>
</dbReference>
<dbReference type="InterPro" id="IPR005135">
    <property type="entry name" value="Endo/exonuclease/phosphatase"/>
</dbReference>
<dbReference type="GO" id="GO:0061343">
    <property type="term" value="P:cell adhesion involved in heart morphogenesis"/>
    <property type="evidence" value="ECO:0007669"/>
    <property type="project" value="TreeGrafter"/>
</dbReference>
<dbReference type="SUPFAM" id="SSF56219">
    <property type="entry name" value="DNase I-like"/>
    <property type="match status" value="1"/>
</dbReference>
<dbReference type="PANTHER" id="PTHR33395:SF22">
    <property type="entry name" value="REVERSE TRANSCRIPTASE DOMAIN-CONTAINING PROTEIN"/>
    <property type="match status" value="1"/>
</dbReference>
<evidence type="ECO:0000256" key="1">
    <source>
        <dbReference type="SAM" id="MobiDB-lite"/>
    </source>
</evidence>
<keyword evidence="4" id="KW-1185">Reference proteome</keyword>